<dbReference type="AlphaFoldDB" id="A0A0E9V0Y0"/>
<dbReference type="EMBL" id="GBXM01037472">
    <property type="protein sequence ID" value="JAH71105.1"/>
    <property type="molecule type" value="Transcribed_RNA"/>
</dbReference>
<evidence type="ECO:0000313" key="1">
    <source>
        <dbReference type="EMBL" id="JAH71105.1"/>
    </source>
</evidence>
<proteinExistence type="predicted"/>
<reference evidence="1" key="1">
    <citation type="submission" date="2014-11" db="EMBL/GenBank/DDBJ databases">
        <authorList>
            <person name="Amaro Gonzalez C."/>
        </authorList>
    </citation>
    <scope>NUCLEOTIDE SEQUENCE</scope>
</reference>
<organism evidence="1">
    <name type="scientific">Anguilla anguilla</name>
    <name type="common">European freshwater eel</name>
    <name type="synonym">Muraena anguilla</name>
    <dbReference type="NCBI Taxonomy" id="7936"/>
    <lineage>
        <taxon>Eukaryota</taxon>
        <taxon>Metazoa</taxon>
        <taxon>Chordata</taxon>
        <taxon>Craniata</taxon>
        <taxon>Vertebrata</taxon>
        <taxon>Euteleostomi</taxon>
        <taxon>Actinopterygii</taxon>
        <taxon>Neopterygii</taxon>
        <taxon>Teleostei</taxon>
        <taxon>Anguilliformes</taxon>
        <taxon>Anguillidae</taxon>
        <taxon>Anguilla</taxon>
    </lineage>
</organism>
<sequence length="36" mass="3701">MSTGVCSCGPGVPWVLLPPAPTQNCKHTANLAHLLS</sequence>
<protein>
    <submittedName>
        <fullName evidence="1">Uncharacterized protein</fullName>
    </submittedName>
</protein>
<reference evidence="1" key="2">
    <citation type="journal article" date="2015" name="Fish Shellfish Immunol.">
        <title>Early steps in the European eel (Anguilla anguilla)-Vibrio vulnificus interaction in the gills: Role of the RtxA13 toxin.</title>
        <authorList>
            <person name="Callol A."/>
            <person name="Pajuelo D."/>
            <person name="Ebbesson L."/>
            <person name="Teles M."/>
            <person name="MacKenzie S."/>
            <person name="Amaro C."/>
        </authorList>
    </citation>
    <scope>NUCLEOTIDE SEQUENCE</scope>
</reference>
<accession>A0A0E9V0Y0</accession>
<name>A0A0E9V0Y0_ANGAN</name>